<dbReference type="InterPro" id="IPR052380">
    <property type="entry name" value="Viral_DNA_packaging_terminase"/>
</dbReference>
<reference evidence="3" key="1">
    <citation type="submission" date="2024-03" db="EMBL/GenBank/DDBJ databases">
        <title>Diverse circular DNA viruses in blood, oral, and fecal samples of captive lemurs.</title>
        <authorList>
            <person name="Paietta E.N."/>
            <person name="Kraberger S."/>
            <person name="Lund M.C."/>
            <person name="Custer J.M."/>
            <person name="Vargas K.M."/>
            <person name="Ehmke E.E."/>
            <person name="Yoder A.D."/>
            <person name="Varsani A."/>
        </authorList>
    </citation>
    <scope>NUCLEOTIDE SEQUENCE</scope>
    <source>
        <strain evidence="3">Duke_24FS_3</strain>
    </source>
</reference>
<evidence type="ECO:0000259" key="1">
    <source>
        <dbReference type="Pfam" id="PF04466"/>
    </source>
</evidence>
<dbReference type="InterPro" id="IPR035413">
    <property type="entry name" value="Terminase_L_C"/>
</dbReference>
<dbReference type="Pfam" id="PF04466">
    <property type="entry name" value="Terminase_3"/>
    <property type="match status" value="1"/>
</dbReference>
<evidence type="ECO:0000259" key="2">
    <source>
        <dbReference type="Pfam" id="PF17288"/>
    </source>
</evidence>
<accession>A0AAU8AYP4</accession>
<dbReference type="PANTHER" id="PTHR39184">
    <property type="match status" value="1"/>
</dbReference>
<organism evidence="3">
    <name type="scientific">Dulem virus 36</name>
    <dbReference type="NCBI Taxonomy" id="3145754"/>
    <lineage>
        <taxon>Viruses</taxon>
        <taxon>Duplodnaviria</taxon>
        <taxon>Heunggongvirae</taxon>
        <taxon>Uroviricota</taxon>
        <taxon>Caudoviricetes</taxon>
    </lineage>
</organism>
<feature type="domain" description="Phage terminase large subunit C-terminal" evidence="2">
    <location>
        <begin position="283"/>
        <end position="322"/>
    </location>
</feature>
<dbReference type="Gene3D" id="3.40.50.300">
    <property type="entry name" value="P-loop containing nucleotide triphosphate hydrolases"/>
    <property type="match status" value="1"/>
</dbReference>
<dbReference type="NCBIfam" id="TIGR01547">
    <property type="entry name" value="phage_term_2"/>
    <property type="match status" value="1"/>
</dbReference>
<dbReference type="EMBL" id="PP511521">
    <property type="protein sequence ID" value="XCD05082.1"/>
    <property type="molecule type" value="Genomic_DNA"/>
</dbReference>
<dbReference type="InterPro" id="IPR006437">
    <property type="entry name" value="Phage_terminase_lsu"/>
</dbReference>
<dbReference type="Gene3D" id="3.30.420.280">
    <property type="match status" value="1"/>
</dbReference>
<name>A0AAU8AYP4_9CAUD</name>
<dbReference type="PANTHER" id="PTHR39184:SF1">
    <property type="entry name" value="PBSX PHAGE TERMINASE LARGE SUBUNIT"/>
    <property type="match status" value="1"/>
</dbReference>
<dbReference type="InterPro" id="IPR035412">
    <property type="entry name" value="Terminase_L_N"/>
</dbReference>
<dbReference type="SUPFAM" id="SSF52540">
    <property type="entry name" value="P-loop containing nucleoside triphosphate hydrolases"/>
    <property type="match status" value="1"/>
</dbReference>
<dbReference type="Pfam" id="PF17288">
    <property type="entry name" value="Terminase_3C"/>
    <property type="match status" value="1"/>
</dbReference>
<dbReference type="InterPro" id="IPR027417">
    <property type="entry name" value="P-loop_NTPase"/>
</dbReference>
<evidence type="ECO:0000313" key="3">
    <source>
        <dbReference type="EMBL" id="XCD05082.1"/>
    </source>
</evidence>
<feature type="domain" description="Phage terminase large subunit N-terminal" evidence="1">
    <location>
        <begin position="24"/>
        <end position="244"/>
    </location>
</feature>
<sequence>MEINATVSSRFSSFVTDWDYEQYLLFGGYGSGKSYHIALKIILKLLEEKRTCLVVRAVYETIKESCFSLLKEILENMGLLSDSNRNNKSKVVAVYSPLEIKFPNGSRIIFRGADNPDKLKSINDVSIVWIEECSEIRFDVYMELLGRIRTPNVSLHFILSCNPVGKENWVYTMFFTTQDENGKDKVIQDEQEVYKRRTLIGKNNGVYYHHSLPDDNPFLPNSYISRLDTLYDIDKHLWLVARYGRFGVAGTRVLPNFMVAKDSRVFVKTVCNIPAAYHFFGLDFGFEESYNALISCCVDDKNKILYIYDEVYMNHITDDRFAVLEEVQRTKRRAERCMKPICGDSAKNIYLVLNCVKYWETPKLYNTVA</sequence>
<proteinExistence type="predicted"/>
<protein>
    <submittedName>
        <fullName evidence="3">Terminase</fullName>
    </submittedName>
</protein>